<evidence type="ECO:0000313" key="3">
    <source>
        <dbReference type="EMBL" id="MBF6353807.1"/>
    </source>
</evidence>
<feature type="region of interest" description="Disordered" evidence="1">
    <location>
        <begin position="147"/>
        <end position="171"/>
    </location>
</feature>
<dbReference type="CDD" id="cd00038">
    <property type="entry name" value="CAP_ED"/>
    <property type="match status" value="1"/>
</dbReference>
<evidence type="ECO:0000259" key="2">
    <source>
        <dbReference type="PROSITE" id="PS50042"/>
    </source>
</evidence>
<reference evidence="3 4" key="1">
    <citation type="submission" date="2020-10" db="EMBL/GenBank/DDBJ databases">
        <title>Identification of Nocardia species via Next-generation sequencing and recognition of intraspecies genetic diversity.</title>
        <authorList>
            <person name="Li P."/>
            <person name="Li P."/>
            <person name="Lu B."/>
        </authorList>
    </citation>
    <scope>NUCLEOTIDE SEQUENCE [LARGE SCALE GENOMIC DNA]</scope>
    <source>
        <strain evidence="3 4">BJ06-0143</strain>
    </source>
</reference>
<gene>
    <name evidence="3" type="ORF">IU449_04450</name>
</gene>
<feature type="domain" description="Cyclic nucleotide-binding" evidence="2">
    <location>
        <begin position="12"/>
        <end position="81"/>
    </location>
</feature>
<protein>
    <submittedName>
        <fullName evidence="3">Cyclic nucleotide-binding domain-containing protein</fullName>
    </submittedName>
</protein>
<evidence type="ECO:0000313" key="4">
    <source>
        <dbReference type="Proteomes" id="UP000707731"/>
    </source>
</evidence>
<dbReference type="Pfam" id="PF00027">
    <property type="entry name" value="cNMP_binding"/>
    <property type="match status" value="1"/>
</dbReference>
<dbReference type="InterPro" id="IPR000595">
    <property type="entry name" value="cNMP-bd_dom"/>
</dbReference>
<accession>A0ABS0D839</accession>
<dbReference type="SMART" id="SM00100">
    <property type="entry name" value="cNMP"/>
    <property type="match status" value="1"/>
</dbReference>
<feature type="compositionally biased region" description="Basic and acidic residues" evidence="1">
    <location>
        <begin position="157"/>
        <end position="171"/>
    </location>
</feature>
<dbReference type="EMBL" id="JADLQN010000001">
    <property type="protein sequence ID" value="MBF6353807.1"/>
    <property type="molecule type" value="Genomic_DNA"/>
</dbReference>
<evidence type="ECO:0000256" key="1">
    <source>
        <dbReference type="SAM" id="MobiDB-lite"/>
    </source>
</evidence>
<dbReference type="InterPro" id="IPR014710">
    <property type="entry name" value="RmlC-like_jellyroll"/>
</dbReference>
<keyword evidence="4" id="KW-1185">Reference proteome</keyword>
<sequence length="171" mass="18718">MPSVDELAAFPRLAPLSRANLAVLAAIGHEVSFRAGQRVLVEGQSADRCWLIRSGRILLDARVPGRGDVVIQSLGKGDLLGWSWLVPPQQWHFGARAAERVEAVEFDAARLLEAAQADPGFGFALISTLFAALLDRLQATRARLLDLYRNPGDDPPSPERTDRTGREESRP</sequence>
<proteinExistence type="predicted"/>
<dbReference type="Gene3D" id="2.60.120.10">
    <property type="entry name" value="Jelly Rolls"/>
    <property type="match status" value="1"/>
</dbReference>
<organism evidence="3 4">
    <name type="scientific">Nocardia higoensis</name>
    <dbReference type="NCBI Taxonomy" id="228599"/>
    <lineage>
        <taxon>Bacteria</taxon>
        <taxon>Bacillati</taxon>
        <taxon>Actinomycetota</taxon>
        <taxon>Actinomycetes</taxon>
        <taxon>Mycobacteriales</taxon>
        <taxon>Nocardiaceae</taxon>
        <taxon>Nocardia</taxon>
    </lineage>
</organism>
<comment type="caution">
    <text evidence="3">The sequence shown here is derived from an EMBL/GenBank/DDBJ whole genome shotgun (WGS) entry which is preliminary data.</text>
</comment>
<name>A0ABS0D839_9NOCA</name>
<dbReference type="SUPFAM" id="SSF51206">
    <property type="entry name" value="cAMP-binding domain-like"/>
    <property type="match status" value="1"/>
</dbReference>
<dbReference type="RefSeq" id="WP_195000660.1">
    <property type="nucleotide sequence ID" value="NZ_JADLQN010000001.1"/>
</dbReference>
<dbReference type="PROSITE" id="PS50042">
    <property type="entry name" value="CNMP_BINDING_3"/>
    <property type="match status" value="1"/>
</dbReference>
<dbReference type="InterPro" id="IPR018490">
    <property type="entry name" value="cNMP-bd_dom_sf"/>
</dbReference>
<dbReference type="Proteomes" id="UP000707731">
    <property type="component" value="Unassembled WGS sequence"/>
</dbReference>